<dbReference type="SUPFAM" id="SSF54810">
    <property type="entry name" value="GMP synthetase C-terminal dimerisation domain"/>
    <property type="match status" value="1"/>
</dbReference>
<keyword evidence="4" id="KW-0436">Ligase</keyword>
<evidence type="ECO:0000256" key="7">
    <source>
        <dbReference type="ARBA" id="ARBA00022755"/>
    </source>
</evidence>
<evidence type="ECO:0000256" key="3">
    <source>
        <dbReference type="ARBA" id="ARBA00012746"/>
    </source>
</evidence>
<dbReference type="PANTHER" id="PTHR11922">
    <property type="entry name" value="GMP SYNTHASE-RELATED"/>
    <property type="match status" value="1"/>
</dbReference>
<dbReference type="Gene3D" id="3.30.300.10">
    <property type="match status" value="1"/>
</dbReference>
<dbReference type="InterPro" id="IPR014729">
    <property type="entry name" value="Rossmann-like_a/b/a_fold"/>
</dbReference>
<feature type="domain" description="GMPS ATP-PPase" evidence="11">
    <location>
        <begin position="10"/>
        <end position="197"/>
    </location>
</feature>
<evidence type="ECO:0000256" key="9">
    <source>
        <dbReference type="ARBA" id="ARBA00022962"/>
    </source>
</evidence>
<dbReference type="Pfam" id="PF00958">
    <property type="entry name" value="GMP_synt_C"/>
    <property type="match status" value="1"/>
</dbReference>
<dbReference type="Proteomes" id="UP000051373">
    <property type="component" value="Unassembled WGS sequence"/>
</dbReference>
<dbReference type="GO" id="GO:0005829">
    <property type="term" value="C:cytosol"/>
    <property type="evidence" value="ECO:0007669"/>
    <property type="project" value="TreeGrafter"/>
</dbReference>
<dbReference type="SUPFAM" id="SSF52402">
    <property type="entry name" value="Adenine nucleotide alpha hydrolases-like"/>
    <property type="match status" value="1"/>
</dbReference>
<organism evidence="12 13">
    <name type="scientific">candidate division WOR_3 bacterium SM23_42</name>
    <dbReference type="NCBI Taxonomy" id="1703779"/>
    <lineage>
        <taxon>Bacteria</taxon>
        <taxon>Bacteria division WOR-3</taxon>
    </lineage>
</organism>
<evidence type="ECO:0000256" key="8">
    <source>
        <dbReference type="ARBA" id="ARBA00022840"/>
    </source>
</evidence>
<dbReference type="Pfam" id="PF02540">
    <property type="entry name" value="NAD_synthase"/>
    <property type="match status" value="1"/>
</dbReference>
<dbReference type="STRING" id="1703779.AMJ83_03770"/>
<dbReference type="CDD" id="cd01997">
    <property type="entry name" value="GMP_synthase_C"/>
    <property type="match status" value="1"/>
</dbReference>
<evidence type="ECO:0000259" key="11">
    <source>
        <dbReference type="PROSITE" id="PS51553"/>
    </source>
</evidence>
<dbReference type="Gene3D" id="3.40.50.620">
    <property type="entry name" value="HUPs"/>
    <property type="match status" value="1"/>
</dbReference>
<comment type="function">
    <text evidence="1">Catalyzes the synthesis of GMP from XMP.</text>
</comment>
<keyword evidence="7 10" id="KW-0658">Purine biosynthesis</keyword>
<evidence type="ECO:0000313" key="13">
    <source>
        <dbReference type="Proteomes" id="UP000051373"/>
    </source>
</evidence>
<dbReference type="GO" id="GO:0005524">
    <property type="term" value="F:ATP binding"/>
    <property type="evidence" value="ECO:0007669"/>
    <property type="project" value="UniProtKB-UniRule"/>
</dbReference>
<sequence>MERRGGLMAFNAKKFVEDTIEEIRNTAGNKTALCATSGGVDSMVCAFLAYRAIGKNLTAVFIDDGLMRENEPKRVTSVLRSRGVRTVLISAANDFFRALKGKEDPEDMRKAFRHAFYKTLGKAVRKHRAKYLIQGTIAADVAETKGKIKSQHNVLEQIGISPSRYGLNVIEPLVKLYKPDVRKVGKALGLPKSIYQRMPFPGPGLATRVVGEVTPDRVRMLRKATTIVERELKNVKAFQTFAVLLSDRATGIRKGKRAFGNIIVIRSVQSKNALTASPTHIPYQILERIQKKITRRIPEVTKVLYDISPKPPSTIEYI</sequence>
<evidence type="ECO:0000256" key="1">
    <source>
        <dbReference type="ARBA" id="ARBA00002332"/>
    </source>
</evidence>
<evidence type="ECO:0000256" key="10">
    <source>
        <dbReference type="PROSITE-ProRule" id="PRU00886"/>
    </source>
</evidence>
<name>A0A0S8FWS8_UNCW3</name>
<dbReference type="PATRIC" id="fig|1703779.3.peg.827"/>
<dbReference type="PROSITE" id="PS51553">
    <property type="entry name" value="GMPS_ATP_PPASE"/>
    <property type="match status" value="1"/>
</dbReference>
<dbReference type="InterPro" id="IPR022310">
    <property type="entry name" value="NAD/GMP_synthase"/>
</dbReference>
<keyword evidence="5 10" id="KW-0547">Nucleotide-binding</keyword>
<dbReference type="GO" id="GO:0003921">
    <property type="term" value="F:GMP synthase activity"/>
    <property type="evidence" value="ECO:0007669"/>
    <property type="project" value="InterPro"/>
</dbReference>
<keyword evidence="9" id="KW-0315">Glutamine amidotransferase</keyword>
<dbReference type="PANTHER" id="PTHR11922:SF2">
    <property type="entry name" value="GMP SYNTHASE [GLUTAMINE-HYDROLYZING]"/>
    <property type="match status" value="1"/>
</dbReference>
<evidence type="ECO:0000256" key="4">
    <source>
        <dbReference type="ARBA" id="ARBA00022598"/>
    </source>
</evidence>
<dbReference type="EC" id="6.3.5.2" evidence="3"/>
<dbReference type="EMBL" id="LJUJ01000005">
    <property type="protein sequence ID" value="KPK64125.1"/>
    <property type="molecule type" value="Genomic_DNA"/>
</dbReference>
<reference evidence="12 13" key="1">
    <citation type="journal article" date="2015" name="Microbiome">
        <title>Genomic resolution of linkages in carbon, nitrogen, and sulfur cycling among widespread estuary sediment bacteria.</title>
        <authorList>
            <person name="Baker B.J."/>
            <person name="Lazar C.S."/>
            <person name="Teske A.P."/>
            <person name="Dick G.J."/>
        </authorList>
    </citation>
    <scope>NUCLEOTIDE SEQUENCE [LARGE SCALE GENOMIC DNA]</scope>
    <source>
        <strain evidence="12">SM23_42</strain>
    </source>
</reference>
<protein>
    <recommendedName>
        <fullName evidence="3">GMP synthase (glutamine-hydrolyzing)</fullName>
        <ecNumber evidence="3">6.3.5.2</ecNumber>
    </recommendedName>
</protein>
<comment type="pathway">
    <text evidence="2">Purine metabolism; GMP biosynthesis; GMP from XMP (L-Gln route): step 1/1.</text>
</comment>
<accession>A0A0S8FWS8</accession>
<keyword evidence="6 10" id="KW-0332">GMP biosynthesis</keyword>
<evidence type="ECO:0000256" key="2">
    <source>
        <dbReference type="ARBA" id="ARBA00005153"/>
    </source>
</evidence>
<comment type="caution">
    <text evidence="12">The sequence shown here is derived from an EMBL/GenBank/DDBJ whole genome shotgun (WGS) entry which is preliminary data.</text>
</comment>
<evidence type="ECO:0000256" key="5">
    <source>
        <dbReference type="ARBA" id="ARBA00022741"/>
    </source>
</evidence>
<dbReference type="UniPathway" id="UPA00189">
    <property type="reaction ID" value="UER00296"/>
</dbReference>
<dbReference type="InterPro" id="IPR001674">
    <property type="entry name" value="GMP_synth_C"/>
</dbReference>
<evidence type="ECO:0000256" key="6">
    <source>
        <dbReference type="ARBA" id="ARBA00022749"/>
    </source>
</evidence>
<dbReference type="InterPro" id="IPR025777">
    <property type="entry name" value="GMPS_ATP_PPase_dom"/>
</dbReference>
<proteinExistence type="predicted"/>
<dbReference type="AlphaFoldDB" id="A0A0S8FWS8"/>
<feature type="binding site" evidence="10">
    <location>
        <begin position="37"/>
        <end position="43"/>
    </location>
    <ligand>
        <name>ATP</name>
        <dbReference type="ChEBI" id="CHEBI:30616"/>
    </ligand>
</feature>
<gene>
    <name evidence="12" type="ORF">AMJ83_03770</name>
</gene>
<evidence type="ECO:0000313" key="12">
    <source>
        <dbReference type="EMBL" id="KPK64125.1"/>
    </source>
</evidence>
<keyword evidence="8 10" id="KW-0067">ATP-binding</keyword>